<keyword evidence="3" id="KW-1185">Reference proteome</keyword>
<dbReference type="RefSeq" id="WP_013486196.1">
    <property type="nucleotide sequence ID" value="NC_014828.1"/>
</dbReference>
<dbReference type="eggNOG" id="COG0683">
    <property type="taxonomic scope" value="Bacteria"/>
</dbReference>
<dbReference type="PANTHER" id="PTHR47628">
    <property type="match status" value="1"/>
</dbReference>
<feature type="signal peptide" evidence="1">
    <location>
        <begin position="1"/>
        <end position="22"/>
    </location>
</feature>
<accession>E6U4W3</accession>
<protein>
    <submittedName>
        <fullName evidence="2">ABC transporter, periplasmic solute-binding protein, putative</fullName>
    </submittedName>
</protein>
<dbReference type="GO" id="GO:0006865">
    <property type="term" value="P:amino acid transport"/>
    <property type="evidence" value="ECO:0007669"/>
    <property type="project" value="InterPro"/>
</dbReference>
<dbReference type="CDD" id="cd06357">
    <property type="entry name" value="PBP1_AmiC"/>
    <property type="match status" value="1"/>
</dbReference>
<evidence type="ECO:0000313" key="3">
    <source>
        <dbReference type="Proteomes" id="UP000001551"/>
    </source>
</evidence>
<dbReference type="Pfam" id="PF13433">
    <property type="entry name" value="Peripla_BP_5"/>
    <property type="match status" value="1"/>
</dbReference>
<dbReference type="InterPro" id="IPR039570">
    <property type="entry name" value="AmiC_PBP1"/>
</dbReference>
<proteinExistence type="predicted"/>
<dbReference type="KEGG" id="eha:Ethha_2337"/>
<dbReference type="Gene3D" id="3.40.50.2300">
    <property type="match status" value="2"/>
</dbReference>
<reference evidence="2 3" key="1">
    <citation type="submission" date="2010-12" db="EMBL/GenBank/DDBJ databases">
        <title>Complete sequence of Ethanoligenens harbinense YUAN-3.</title>
        <authorList>
            <person name="Lucas S."/>
            <person name="Copeland A."/>
            <person name="Lapidus A."/>
            <person name="Cheng J.-F."/>
            <person name="Bruce D."/>
            <person name="Goodwin L."/>
            <person name="Pitluck S."/>
            <person name="Chertkov O."/>
            <person name="Misra M."/>
            <person name="Detter J.C."/>
            <person name="Han C."/>
            <person name="Tapia R."/>
            <person name="Land M."/>
            <person name="Hauser L."/>
            <person name="Jeffries C."/>
            <person name="Kyrpides N."/>
            <person name="Ivanova N."/>
            <person name="Mikhailova N."/>
            <person name="Wang A."/>
            <person name="Mouttaki H."/>
            <person name="He Z."/>
            <person name="Zhou J."/>
            <person name="Hemme C.L."/>
            <person name="Woyke T."/>
        </authorList>
    </citation>
    <scope>NUCLEOTIDE SEQUENCE [LARGE SCALE GENOMIC DNA]</scope>
    <source>
        <strain evidence="3">DSM 18485 / JCM 12961 / CGMCC 1.5033 / YUAN-3</strain>
    </source>
</reference>
<name>E6U4W3_ETHHY</name>
<dbReference type="PRINTS" id="PR00337">
    <property type="entry name" value="LEUILEVALBP"/>
</dbReference>
<dbReference type="SUPFAM" id="SSF53822">
    <property type="entry name" value="Periplasmic binding protein-like I"/>
    <property type="match status" value="1"/>
</dbReference>
<dbReference type="InterPro" id="IPR000709">
    <property type="entry name" value="Leu_Ile_Val-bd"/>
</dbReference>
<organism evidence="2 3">
    <name type="scientific">Ethanoligenens harbinense (strain DSM 18485 / JCM 12961 / CGMCC 1.5033 / YUAN-3)</name>
    <dbReference type="NCBI Taxonomy" id="663278"/>
    <lineage>
        <taxon>Bacteria</taxon>
        <taxon>Bacillati</taxon>
        <taxon>Bacillota</taxon>
        <taxon>Clostridia</taxon>
        <taxon>Eubacteriales</taxon>
        <taxon>Oscillospiraceae</taxon>
        <taxon>Ethanoligenens</taxon>
    </lineage>
</organism>
<dbReference type="InterPro" id="IPR028082">
    <property type="entry name" value="Peripla_BP_I"/>
</dbReference>
<sequence length="414" mass="45384">MKNKFLRLTALALTAAMAIPFAGCSKGQSSNTIKVGVLFSDTGSTAVMEKTMTDACKMAFDEINKAGGVNGKKIEYIHEDYASDPATCTEKIKELIEKDHVVATVGCCTSASRQATLPTLKDDNSLLIYPTFTEGEEVHPNVIYVGCMPNQQATNFIPYLINKLGKKVFLVGSDYVFPKTCNKQARALINMYGGQVVGEEYVPLGGTDFSTVCSKIKSSGADFVYSAVVGDSNNAFFKDFKQYGLDASKTPICSIAIDESNLSAIGANYAEGHYASMPYFSSLDTDASKKFVDKYNSQFKDGTVVTVLTESAYSSCYLLAEALKKVKDPTDTTALIKAFGGLTFDAPQGQIKVDEYNHSTWVYSRFAKIHDGKFDVVYSTDKATRPEPWPGILYPQYKNSNFMPDWNDPKCYPQ</sequence>
<dbReference type="HOGENOM" id="CLU_027128_1_1_9"/>
<feature type="chain" id="PRO_5039460245" evidence="1">
    <location>
        <begin position="23"/>
        <end position="414"/>
    </location>
</feature>
<keyword evidence="1" id="KW-0732">Signal</keyword>
<dbReference type="Proteomes" id="UP000001551">
    <property type="component" value="Chromosome"/>
</dbReference>
<dbReference type="GO" id="GO:0033218">
    <property type="term" value="F:amide binding"/>
    <property type="evidence" value="ECO:0007669"/>
    <property type="project" value="InterPro"/>
</dbReference>
<gene>
    <name evidence="2" type="ordered locus">Ethha_2337</name>
</gene>
<evidence type="ECO:0000313" key="2">
    <source>
        <dbReference type="EMBL" id="ADU27848.1"/>
    </source>
</evidence>
<dbReference type="STRING" id="663278.Ethha_2337"/>
<dbReference type="EMBL" id="CP002400">
    <property type="protein sequence ID" value="ADU27848.1"/>
    <property type="molecule type" value="Genomic_DNA"/>
</dbReference>
<evidence type="ECO:0000256" key="1">
    <source>
        <dbReference type="SAM" id="SignalP"/>
    </source>
</evidence>
<dbReference type="PANTHER" id="PTHR47628:SF1">
    <property type="entry name" value="ALIPHATIC AMIDASE EXPRESSION-REGULATING PROTEIN"/>
    <property type="match status" value="1"/>
</dbReference>
<dbReference type="AlphaFoldDB" id="E6U4W3"/>